<dbReference type="InterPro" id="IPR036397">
    <property type="entry name" value="RNaseH_sf"/>
</dbReference>
<sequence length="149" mass="17621">MALKGRRFDTRESIIADSKKVLKNIPKDAFSKCFKSWEKRWKLCIDADLQTYQFIPKGKLITSAVRPHRQTIYFSTHLSIHHQTCRSNLPETVSLLSFFRVNWPFRTWTSNPYGRTRLPVASDPMIWQQICLAGMEETWRWQGNSAWEQ</sequence>
<dbReference type="EMBL" id="CP092865">
    <property type="protein sequence ID" value="UYV64916.1"/>
    <property type="molecule type" value="Genomic_DNA"/>
</dbReference>
<dbReference type="Gene3D" id="3.30.420.10">
    <property type="entry name" value="Ribonuclease H-like superfamily/Ribonuclease H"/>
    <property type="match status" value="1"/>
</dbReference>
<evidence type="ECO:0000313" key="2">
    <source>
        <dbReference type="Proteomes" id="UP001235939"/>
    </source>
</evidence>
<name>A0ABY6K7S4_9ARAC</name>
<evidence type="ECO:0000313" key="1">
    <source>
        <dbReference type="EMBL" id="UYV64916.1"/>
    </source>
</evidence>
<keyword evidence="2" id="KW-1185">Reference proteome</keyword>
<accession>A0ABY6K7S4</accession>
<gene>
    <name evidence="1" type="ORF">LAZ67_3002419</name>
</gene>
<organism evidence="1 2">
    <name type="scientific">Cordylochernes scorpioides</name>
    <dbReference type="NCBI Taxonomy" id="51811"/>
    <lineage>
        <taxon>Eukaryota</taxon>
        <taxon>Metazoa</taxon>
        <taxon>Ecdysozoa</taxon>
        <taxon>Arthropoda</taxon>
        <taxon>Chelicerata</taxon>
        <taxon>Arachnida</taxon>
        <taxon>Pseudoscorpiones</taxon>
        <taxon>Cheliferoidea</taxon>
        <taxon>Chernetidae</taxon>
        <taxon>Cordylochernes</taxon>
    </lineage>
</organism>
<reference evidence="1 2" key="1">
    <citation type="submission" date="2022-01" db="EMBL/GenBank/DDBJ databases">
        <title>A chromosomal length assembly of Cordylochernes scorpioides.</title>
        <authorList>
            <person name="Zeh D."/>
            <person name="Zeh J."/>
        </authorList>
    </citation>
    <scope>NUCLEOTIDE SEQUENCE [LARGE SCALE GENOMIC DNA]</scope>
    <source>
        <strain evidence="1">IN4F17</strain>
        <tissue evidence="1">Whole Body</tissue>
    </source>
</reference>
<proteinExistence type="predicted"/>
<dbReference type="Proteomes" id="UP001235939">
    <property type="component" value="Chromosome 03"/>
</dbReference>
<protein>
    <submittedName>
        <fullName evidence="1">Uncharacterized protein</fullName>
    </submittedName>
</protein>